<evidence type="ECO:0000256" key="1">
    <source>
        <dbReference type="SAM" id="MobiDB-lite"/>
    </source>
</evidence>
<evidence type="ECO:0000313" key="2">
    <source>
        <dbReference type="EMBL" id="SVA26578.1"/>
    </source>
</evidence>
<dbReference type="AlphaFoldDB" id="A0A381UG12"/>
<feature type="compositionally biased region" description="Low complexity" evidence="1">
    <location>
        <begin position="148"/>
        <end position="183"/>
    </location>
</feature>
<proteinExistence type="predicted"/>
<dbReference type="SUPFAM" id="SSF52266">
    <property type="entry name" value="SGNH hydrolase"/>
    <property type="match status" value="1"/>
</dbReference>
<evidence type="ECO:0008006" key="3">
    <source>
        <dbReference type="Google" id="ProtNLM"/>
    </source>
</evidence>
<organism evidence="2">
    <name type="scientific">marine metagenome</name>
    <dbReference type="NCBI Taxonomy" id="408172"/>
    <lineage>
        <taxon>unclassified sequences</taxon>
        <taxon>metagenomes</taxon>
        <taxon>ecological metagenomes</taxon>
    </lineage>
</organism>
<name>A0A381UG12_9ZZZZ</name>
<dbReference type="Gene3D" id="3.40.50.1110">
    <property type="entry name" value="SGNH hydrolase"/>
    <property type="match status" value="1"/>
</dbReference>
<dbReference type="EMBL" id="UINC01006279">
    <property type="protein sequence ID" value="SVA26578.1"/>
    <property type="molecule type" value="Genomic_DNA"/>
</dbReference>
<feature type="compositionally biased region" description="Polar residues" evidence="1">
    <location>
        <begin position="122"/>
        <end position="138"/>
    </location>
</feature>
<protein>
    <recommendedName>
        <fullName evidence="3">DUF459 domain-containing protein</fullName>
    </recommendedName>
</protein>
<accession>A0A381UG12</accession>
<dbReference type="Pfam" id="PF04311">
    <property type="entry name" value="DUF459"/>
    <property type="match status" value="1"/>
</dbReference>
<dbReference type="InterPro" id="IPR036514">
    <property type="entry name" value="SGNH_hydro_sf"/>
</dbReference>
<sequence>MGDPSRQSRRAAARLFLVAGLVLVGGSLLSPGVVEVWAETRSSGWHRSVARMWSEPVSELSQALHLGAGRRVASEILEDGAKPVATLPPATRPGQSPTDETVSTTTLVPSATVVATTMVAPSTSGVPTATPASQTTLAVGSVPEEAGSSTTAPATSVPVSTVSATTPIPSTTAPATSVPVSTVSATTPIPSTTAPSATAATSTTIPSVTGTALPELIAARRATGAEPLRILGVGDSLMLDLQYGLERVLDPRSDVTVEGRGALGFGFVVPHWDWEDDVLPDYDHMVATIRPDVVVAMIGANEFQGYAIEGEDLEPGSQRWREVLATRADEAISHWLAGGALLYWWTTPVMADADYLTHDLNEVWASSVTYWEPWAATLDSMEVLGDEDGGFRWHLTMPDGSLQPLRKEHGVHFHEVGADMLARQLEERLVADGWLISDG</sequence>
<feature type="compositionally biased region" description="Polar residues" evidence="1">
    <location>
        <begin position="93"/>
        <end position="104"/>
    </location>
</feature>
<dbReference type="InterPro" id="IPR007407">
    <property type="entry name" value="DUF459"/>
</dbReference>
<gene>
    <name evidence="2" type="ORF">METZ01_LOCUS79432</name>
</gene>
<reference evidence="2" key="1">
    <citation type="submission" date="2018-05" db="EMBL/GenBank/DDBJ databases">
        <authorList>
            <person name="Lanie J.A."/>
            <person name="Ng W.-L."/>
            <person name="Kazmierczak K.M."/>
            <person name="Andrzejewski T.M."/>
            <person name="Davidsen T.M."/>
            <person name="Wayne K.J."/>
            <person name="Tettelin H."/>
            <person name="Glass J.I."/>
            <person name="Rusch D."/>
            <person name="Podicherti R."/>
            <person name="Tsui H.-C.T."/>
            <person name="Winkler M.E."/>
        </authorList>
    </citation>
    <scope>NUCLEOTIDE SEQUENCE</scope>
</reference>
<feature type="region of interest" description="Disordered" evidence="1">
    <location>
        <begin position="122"/>
        <end position="183"/>
    </location>
</feature>
<feature type="region of interest" description="Disordered" evidence="1">
    <location>
        <begin position="82"/>
        <end position="104"/>
    </location>
</feature>